<keyword evidence="7" id="KW-1185">Reference proteome</keyword>
<dbReference type="GO" id="GO:0016020">
    <property type="term" value="C:membrane"/>
    <property type="evidence" value="ECO:0007669"/>
    <property type="project" value="UniProtKB-SubCell"/>
</dbReference>
<evidence type="ECO:0000256" key="3">
    <source>
        <dbReference type="ARBA" id="ARBA00022989"/>
    </source>
</evidence>
<evidence type="ECO:0000256" key="2">
    <source>
        <dbReference type="ARBA" id="ARBA00022692"/>
    </source>
</evidence>
<evidence type="ECO:0000313" key="6">
    <source>
        <dbReference type="EMBL" id="VDN42116.1"/>
    </source>
</evidence>
<keyword evidence="2 5" id="KW-0812">Transmembrane</keyword>
<proteinExistence type="predicted"/>
<feature type="transmembrane region" description="Helical" evidence="5">
    <location>
        <begin position="33"/>
        <end position="54"/>
    </location>
</feature>
<dbReference type="InterPro" id="IPR018499">
    <property type="entry name" value="Tetraspanin/Peripherin"/>
</dbReference>
<dbReference type="OrthoDB" id="9993879at2759"/>
<organism evidence="6 7">
    <name type="scientific">Dibothriocephalus latus</name>
    <name type="common">Fish tapeworm</name>
    <name type="synonym">Diphyllobothrium latum</name>
    <dbReference type="NCBI Taxonomy" id="60516"/>
    <lineage>
        <taxon>Eukaryota</taxon>
        <taxon>Metazoa</taxon>
        <taxon>Spiralia</taxon>
        <taxon>Lophotrochozoa</taxon>
        <taxon>Platyhelminthes</taxon>
        <taxon>Cestoda</taxon>
        <taxon>Eucestoda</taxon>
        <taxon>Diphyllobothriidea</taxon>
        <taxon>Diphyllobothriidae</taxon>
        <taxon>Dibothriocephalus</taxon>
    </lineage>
</organism>
<sequence>MAAAAAAASGGKGATCAACKQGCCSTLGWMRPFGLLLALIIIGELVAVFLTLGFESRALNPISGIHSQMQSMFVEAKTDLSSQLQDPEPATACWDTLERDFQCCGATGYMEWLVDHSPTQLPSLANSSTGESTVHCLLFPYRRSN</sequence>
<gene>
    <name evidence="6" type="ORF">DILT_LOCUS18741</name>
</gene>
<dbReference type="EMBL" id="UYRU01103679">
    <property type="protein sequence ID" value="VDN42116.1"/>
    <property type="molecule type" value="Genomic_DNA"/>
</dbReference>
<protein>
    <recommendedName>
        <fullName evidence="8">Tetraspanin</fullName>
    </recommendedName>
</protein>
<dbReference type="Proteomes" id="UP000281553">
    <property type="component" value="Unassembled WGS sequence"/>
</dbReference>
<evidence type="ECO:0000256" key="4">
    <source>
        <dbReference type="ARBA" id="ARBA00023136"/>
    </source>
</evidence>
<evidence type="ECO:0000256" key="1">
    <source>
        <dbReference type="ARBA" id="ARBA00004141"/>
    </source>
</evidence>
<name>A0A3P7RG20_DIBLA</name>
<evidence type="ECO:0008006" key="8">
    <source>
        <dbReference type="Google" id="ProtNLM"/>
    </source>
</evidence>
<reference evidence="6 7" key="1">
    <citation type="submission" date="2018-11" db="EMBL/GenBank/DDBJ databases">
        <authorList>
            <consortium name="Pathogen Informatics"/>
        </authorList>
    </citation>
    <scope>NUCLEOTIDE SEQUENCE [LARGE SCALE GENOMIC DNA]</scope>
</reference>
<dbReference type="SUPFAM" id="SSF48652">
    <property type="entry name" value="Tetraspanin"/>
    <property type="match status" value="1"/>
</dbReference>
<comment type="subcellular location">
    <subcellularLocation>
        <location evidence="1">Membrane</location>
        <topology evidence="1">Multi-pass membrane protein</topology>
    </subcellularLocation>
</comment>
<accession>A0A3P7RG20</accession>
<dbReference type="AlphaFoldDB" id="A0A3P7RG20"/>
<evidence type="ECO:0000313" key="7">
    <source>
        <dbReference type="Proteomes" id="UP000281553"/>
    </source>
</evidence>
<evidence type="ECO:0000256" key="5">
    <source>
        <dbReference type="SAM" id="Phobius"/>
    </source>
</evidence>
<dbReference type="InterPro" id="IPR008952">
    <property type="entry name" value="Tetraspanin_EC2_sf"/>
</dbReference>
<keyword evidence="3 5" id="KW-1133">Transmembrane helix</keyword>
<dbReference type="Gene3D" id="1.10.1450.10">
    <property type="entry name" value="Tetraspanin"/>
    <property type="match status" value="1"/>
</dbReference>
<keyword evidence="4 5" id="KW-0472">Membrane</keyword>
<dbReference type="Pfam" id="PF00335">
    <property type="entry name" value="Tetraspanin"/>
    <property type="match status" value="1"/>
</dbReference>